<dbReference type="Proteomes" id="UP001209553">
    <property type="component" value="Unassembled WGS sequence"/>
</dbReference>
<feature type="transmembrane region" description="Helical" evidence="1">
    <location>
        <begin position="12"/>
        <end position="40"/>
    </location>
</feature>
<reference evidence="2 3" key="1">
    <citation type="journal article" date="2023" name="Int. J. Syst. Evol. Microbiol.">
        <title>Streptococcus sciuri sp. nov., Staphylococcus marylandisciuri sp. nov. and Staphylococcus americanisciuri sp. nov., isolated from faeces of eastern grey squirrel (Sciurus carolinensis).</title>
        <authorList>
            <person name="Volokhov D.V."/>
            <person name="Zagorodnyaya T.A."/>
            <person name="Furtak V.A."/>
            <person name="Nattanmai G."/>
            <person name="Randall L."/>
            <person name="Jose S."/>
            <person name="Gao Y."/>
            <person name="Eisenberg T."/>
            <person name="Delmonte P."/>
            <person name="Blom J."/>
            <person name="Mitchell K.K."/>
        </authorList>
    </citation>
    <scope>NUCLEOTIDE SEQUENCE [LARGE SCALE GENOMIC DNA]</scope>
    <source>
        <strain evidence="2 3">SQ8-PEA</strain>
    </source>
</reference>
<keyword evidence="3" id="KW-1185">Reference proteome</keyword>
<feature type="transmembrane region" description="Helical" evidence="1">
    <location>
        <begin position="83"/>
        <end position="102"/>
    </location>
</feature>
<gene>
    <name evidence="2" type="ORF">N9R04_06315</name>
</gene>
<dbReference type="RefSeq" id="WP_262855881.1">
    <property type="nucleotide sequence ID" value="NZ_JAOPKZ010000009.1"/>
</dbReference>
<sequence>MIKLRDIWIRGARIVGVLFIIYTIGVLLLLIINLCSIFIMPHYVLTLHTWCLKAAVFVIIGAMIAVINSYFRPTQHHSQSILLLYILVMFCLIMAIEMIKHIH</sequence>
<proteinExistence type="predicted"/>
<evidence type="ECO:0000313" key="2">
    <source>
        <dbReference type="EMBL" id="MCU5746329.1"/>
    </source>
</evidence>
<protein>
    <submittedName>
        <fullName evidence="2">Uncharacterized protein</fullName>
    </submittedName>
</protein>
<keyword evidence="1" id="KW-0472">Membrane</keyword>
<name>A0ABT2QQS5_9STAP</name>
<comment type="caution">
    <text evidence="2">The sequence shown here is derived from an EMBL/GenBank/DDBJ whole genome shotgun (WGS) entry which is preliminary data.</text>
</comment>
<organism evidence="2 3">
    <name type="scientific">Staphylococcus marylandisciuri</name>
    <dbReference type="NCBI Taxonomy" id="2981529"/>
    <lineage>
        <taxon>Bacteria</taxon>
        <taxon>Bacillati</taxon>
        <taxon>Bacillota</taxon>
        <taxon>Bacilli</taxon>
        <taxon>Bacillales</taxon>
        <taxon>Staphylococcaceae</taxon>
        <taxon>Staphylococcus</taxon>
    </lineage>
</organism>
<evidence type="ECO:0000313" key="3">
    <source>
        <dbReference type="Proteomes" id="UP001209553"/>
    </source>
</evidence>
<keyword evidence="1" id="KW-0812">Transmembrane</keyword>
<feature type="transmembrane region" description="Helical" evidence="1">
    <location>
        <begin position="52"/>
        <end position="71"/>
    </location>
</feature>
<accession>A0ABT2QQS5</accession>
<dbReference type="EMBL" id="JAOPKZ010000009">
    <property type="protein sequence ID" value="MCU5746329.1"/>
    <property type="molecule type" value="Genomic_DNA"/>
</dbReference>
<evidence type="ECO:0000256" key="1">
    <source>
        <dbReference type="SAM" id="Phobius"/>
    </source>
</evidence>
<keyword evidence="1" id="KW-1133">Transmembrane helix</keyword>